<evidence type="ECO:0000313" key="2">
    <source>
        <dbReference type="EMBL" id="UJO13362.1"/>
    </source>
</evidence>
<dbReference type="OMA" id="HEWAESK"/>
<evidence type="ECO:0000256" key="1">
    <source>
        <dbReference type="SAM" id="MobiDB-lite"/>
    </source>
</evidence>
<name>A0A9Q8L9N8_PASFU</name>
<feature type="compositionally biased region" description="Low complexity" evidence="1">
    <location>
        <begin position="129"/>
        <end position="145"/>
    </location>
</feature>
<dbReference type="RefSeq" id="XP_047757728.1">
    <property type="nucleotide sequence ID" value="XM_047901707.1"/>
</dbReference>
<protein>
    <submittedName>
        <fullName evidence="2">Uncharacterized protein</fullName>
    </submittedName>
</protein>
<feature type="compositionally biased region" description="Basic residues" evidence="1">
    <location>
        <begin position="117"/>
        <end position="128"/>
    </location>
</feature>
<feature type="region of interest" description="Disordered" evidence="1">
    <location>
        <begin position="1"/>
        <end position="34"/>
    </location>
</feature>
<reference evidence="2" key="1">
    <citation type="submission" date="2021-12" db="EMBL/GenBank/DDBJ databases">
        <authorList>
            <person name="Zaccaron A."/>
            <person name="Stergiopoulos I."/>
        </authorList>
    </citation>
    <scope>NUCLEOTIDE SEQUENCE</scope>
    <source>
        <strain evidence="2">Race5_Kim</strain>
    </source>
</reference>
<proteinExistence type="predicted"/>
<dbReference type="KEGG" id="ffu:CLAFUR5_02559"/>
<keyword evidence="3" id="KW-1185">Reference proteome</keyword>
<feature type="region of interest" description="Disordered" evidence="1">
    <location>
        <begin position="109"/>
        <end position="145"/>
    </location>
</feature>
<gene>
    <name evidence="2" type="ORF">CLAFUR5_02559</name>
</gene>
<dbReference type="GeneID" id="71982437"/>
<dbReference type="AlphaFoldDB" id="A0A9Q8L9N8"/>
<dbReference type="EMBL" id="CP090164">
    <property type="protein sequence ID" value="UJO13362.1"/>
    <property type="molecule type" value="Genomic_DNA"/>
</dbReference>
<sequence>MASQPRASTETTSRTRHDTTTPSRPASIAPTDTTSILTAVDDGEATPRALSLAPTLVETRTTYRGFPSEAAYRAAFHEWAESKRYNQQDDTALIGFYGETTMEELAARPRAEFGLSRKWRERKERKAQRQQLQQQQQQGRRQTMA</sequence>
<dbReference type="Proteomes" id="UP000756132">
    <property type="component" value="Chromosome 2"/>
</dbReference>
<dbReference type="OrthoDB" id="5381976at2759"/>
<reference evidence="2" key="2">
    <citation type="journal article" date="2022" name="Microb. Genom.">
        <title>A chromosome-scale genome assembly of the tomato pathogen Cladosporium fulvum reveals a compartmentalized genome architecture and the presence of a dispensable chromosome.</title>
        <authorList>
            <person name="Zaccaron A.Z."/>
            <person name="Chen L.H."/>
            <person name="Samaras A."/>
            <person name="Stergiopoulos I."/>
        </authorList>
    </citation>
    <scope>NUCLEOTIDE SEQUENCE</scope>
    <source>
        <strain evidence="2">Race5_Kim</strain>
    </source>
</reference>
<accession>A0A9Q8L9N8</accession>
<evidence type="ECO:0000313" key="3">
    <source>
        <dbReference type="Proteomes" id="UP000756132"/>
    </source>
</evidence>
<organism evidence="2 3">
    <name type="scientific">Passalora fulva</name>
    <name type="common">Tomato leaf mold</name>
    <name type="synonym">Cladosporium fulvum</name>
    <dbReference type="NCBI Taxonomy" id="5499"/>
    <lineage>
        <taxon>Eukaryota</taxon>
        <taxon>Fungi</taxon>
        <taxon>Dikarya</taxon>
        <taxon>Ascomycota</taxon>
        <taxon>Pezizomycotina</taxon>
        <taxon>Dothideomycetes</taxon>
        <taxon>Dothideomycetidae</taxon>
        <taxon>Mycosphaerellales</taxon>
        <taxon>Mycosphaerellaceae</taxon>
        <taxon>Fulvia</taxon>
    </lineage>
</organism>